<dbReference type="InterPro" id="IPR004837">
    <property type="entry name" value="NaCa_Exmemb"/>
</dbReference>
<dbReference type="STRING" id="665467.SAMN02982931_00905"/>
<feature type="transmembrane region" description="Helical" evidence="5">
    <location>
        <begin position="293"/>
        <end position="313"/>
    </location>
</feature>
<gene>
    <name evidence="7" type="ORF">SAMN02982931_00905</name>
</gene>
<dbReference type="Pfam" id="PF01699">
    <property type="entry name" value="Na_Ca_ex"/>
    <property type="match status" value="2"/>
</dbReference>
<protein>
    <submittedName>
        <fullName evidence="7">Cation:H+ antiporter</fullName>
    </submittedName>
</protein>
<dbReference type="GO" id="GO:0005886">
    <property type="term" value="C:plasma membrane"/>
    <property type="evidence" value="ECO:0007669"/>
    <property type="project" value="TreeGrafter"/>
</dbReference>
<feature type="transmembrane region" description="Helical" evidence="5">
    <location>
        <begin position="76"/>
        <end position="100"/>
    </location>
</feature>
<evidence type="ECO:0000259" key="6">
    <source>
        <dbReference type="Pfam" id="PF01699"/>
    </source>
</evidence>
<evidence type="ECO:0000256" key="5">
    <source>
        <dbReference type="SAM" id="Phobius"/>
    </source>
</evidence>
<comment type="subcellular location">
    <subcellularLocation>
        <location evidence="1">Membrane</location>
        <topology evidence="1">Multi-pass membrane protein</topology>
    </subcellularLocation>
</comment>
<name>A0A1G6AV70_9HYPH</name>
<dbReference type="AlphaFoldDB" id="A0A1G6AV70"/>
<organism evidence="7 8">
    <name type="scientific">Bauldia litoralis</name>
    <dbReference type="NCBI Taxonomy" id="665467"/>
    <lineage>
        <taxon>Bacteria</taxon>
        <taxon>Pseudomonadati</taxon>
        <taxon>Pseudomonadota</taxon>
        <taxon>Alphaproteobacteria</taxon>
        <taxon>Hyphomicrobiales</taxon>
        <taxon>Kaistiaceae</taxon>
        <taxon>Bauldia</taxon>
    </lineage>
</organism>
<dbReference type="GO" id="GO:0006874">
    <property type="term" value="P:intracellular calcium ion homeostasis"/>
    <property type="evidence" value="ECO:0007669"/>
    <property type="project" value="TreeGrafter"/>
</dbReference>
<dbReference type="Gene3D" id="1.20.1420.30">
    <property type="entry name" value="NCX, central ion-binding region"/>
    <property type="match status" value="1"/>
</dbReference>
<evidence type="ECO:0000313" key="7">
    <source>
        <dbReference type="EMBL" id="SDB12264.1"/>
    </source>
</evidence>
<feature type="domain" description="Sodium/calcium exchanger membrane region" evidence="6">
    <location>
        <begin position="13"/>
        <end position="132"/>
    </location>
</feature>
<feature type="transmembrane region" description="Helical" evidence="5">
    <location>
        <begin position="112"/>
        <end position="133"/>
    </location>
</feature>
<feature type="transmembrane region" description="Helical" evidence="5">
    <location>
        <begin position="6"/>
        <end position="26"/>
    </location>
</feature>
<dbReference type="InterPro" id="IPR004481">
    <property type="entry name" value="K/Na/Ca-exchanger"/>
</dbReference>
<feature type="transmembrane region" description="Helical" evidence="5">
    <location>
        <begin position="219"/>
        <end position="238"/>
    </location>
</feature>
<dbReference type="GO" id="GO:0008273">
    <property type="term" value="F:calcium, potassium:sodium antiporter activity"/>
    <property type="evidence" value="ECO:0007669"/>
    <property type="project" value="TreeGrafter"/>
</dbReference>
<dbReference type="PANTHER" id="PTHR10846">
    <property type="entry name" value="SODIUM/POTASSIUM/CALCIUM EXCHANGER"/>
    <property type="match status" value="1"/>
</dbReference>
<evidence type="ECO:0000256" key="4">
    <source>
        <dbReference type="ARBA" id="ARBA00023136"/>
    </source>
</evidence>
<proteinExistence type="predicted"/>
<evidence type="ECO:0000256" key="1">
    <source>
        <dbReference type="ARBA" id="ARBA00004141"/>
    </source>
</evidence>
<feature type="transmembrane region" description="Helical" evidence="5">
    <location>
        <begin position="194"/>
        <end position="213"/>
    </location>
</feature>
<feature type="transmembrane region" description="Helical" evidence="5">
    <location>
        <begin position="325"/>
        <end position="344"/>
    </location>
</feature>
<feature type="transmembrane region" description="Helical" evidence="5">
    <location>
        <begin position="259"/>
        <end position="281"/>
    </location>
</feature>
<keyword evidence="4 5" id="KW-0472">Membrane</keyword>
<evidence type="ECO:0000313" key="8">
    <source>
        <dbReference type="Proteomes" id="UP000199071"/>
    </source>
</evidence>
<dbReference type="Proteomes" id="UP000199071">
    <property type="component" value="Unassembled WGS sequence"/>
</dbReference>
<feature type="transmembrane region" description="Helical" evidence="5">
    <location>
        <begin position="139"/>
        <end position="159"/>
    </location>
</feature>
<dbReference type="GO" id="GO:0005262">
    <property type="term" value="F:calcium channel activity"/>
    <property type="evidence" value="ECO:0007669"/>
    <property type="project" value="TreeGrafter"/>
</dbReference>
<evidence type="ECO:0000256" key="2">
    <source>
        <dbReference type="ARBA" id="ARBA00022692"/>
    </source>
</evidence>
<reference evidence="7 8" key="1">
    <citation type="submission" date="2016-10" db="EMBL/GenBank/DDBJ databases">
        <authorList>
            <person name="de Groot N.N."/>
        </authorList>
    </citation>
    <scope>NUCLEOTIDE SEQUENCE [LARGE SCALE GENOMIC DNA]</scope>
    <source>
        <strain evidence="7 8">ATCC 35022</strain>
    </source>
</reference>
<feature type="transmembrane region" description="Helical" evidence="5">
    <location>
        <begin position="47"/>
        <end position="70"/>
    </location>
</feature>
<dbReference type="RefSeq" id="WP_210185540.1">
    <property type="nucleotide sequence ID" value="NZ_FMXQ01000002.1"/>
</dbReference>
<dbReference type="EMBL" id="FMXQ01000002">
    <property type="protein sequence ID" value="SDB12264.1"/>
    <property type="molecule type" value="Genomic_DNA"/>
</dbReference>
<dbReference type="PANTHER" id="PTHR10846:SF8">
    <property type="entry name" value="INNER MEMBRANE PROTEIN YRBG"/>
    <property type="match status" value="1"/>
</dbReference>
<sequence length="345" mass="35506">MIDFRGLPLPVNIAVLLVSAAIVWGAGTRMARLVDAIAERTGLGRAFAGFLLLGGVTSLPELATVITAAHGGHANLALSSILGSVSTNVLLLALADAVLGRDALTSVVAHPATLMQGALGILLLGVVAAAINIGDVELFGIGVWSAALVPLFGLAVWLTSRYENRPTWMVADGAPLPGLAPAEPEELKLDLRALVTNATAAGVVILVAGYLLAESGDAIAVQTGIGANMVGFVLVGLATSLPEISSMVGAVRIHRYELAIGDIFGTNLFDLLLIPIADIFFRQGPILAQAGRFEAVAVVLGIILTSVYVVGLLDRRNQTVLRMGYDSLAAIVAFGIGIVLLATIA</sequence>
<dbReference type="InterPro" id="IPR044880">
    <property type="entry name" value="NCX_ion-bd_dom_sf"/>
</dbReference>
<evidence type="ECO:0000256" key="3">
    <source>
        <dbReference type="ARBA" id="ARBA00022989"/>
    </source>
</evidence>
<keyword evidence="8" id="KW-1185">Reference proteome</keyword>
<keyword evidence="3 5" id="KW-1133">Transmembrane helix</keyword>
<accession>A0A1G6AV70</accession>
<feature type="domain" description="Sodium/calcium exchanger membrane region" evidence="6">
    <location>
        <begin position="201"/>
        <end position="322"/>
    </location>
</feature>
<keyword evidence="2 5" id="KW-0812">Transmembrane</keyword>